<proteinExistence type="predicted"/>
<dbReference type="Pfam" id="PF06998">
    <property type="entry name" value="DUF1307"/>
    <property type="match status" value="1"/>
</dbReference>
<dbReference type="SUPFAM" id="SSF160704">
    <property type="entry name" value="YehR-like"/>
    <property type="match status" value="1"/>
</dbReference>
<dbReference type="PIRSF" id="PIRSF006187">
    <property type="entry name" value="DUF1307"/>
    <property type="match status" value="1"/>
</dbReference>
<name>A0ABX2T0T4_9BACL</name>
<sequence>MKKNIFLSAVVATAITLTGCSSNSRTENSNSEQAKKEENKIILVNESKKGVKAEITFYYDGDIVTRQDAKNIMTYKDLNMTKDQLKAIIDPLSEKYKATKGVTQNVEFGETEAVETVSVDYSTVDIKELRQLTGSSFTGDENATAISLKTSVEMLKQQGFTEK</sequence>
<dbReference type="Gene3D" id="3.30.1830.10">
    <property type="entry name" value="YehR-like"/>
    <property type="match status" value="1"/>
</dbReference>
<dbReference type="Proteomes" id="UP000531840">
    <property type="component" value="Unassembled WGS sequence"/>
</dbReference>
<organism evidence="1 2">
    <name type="scientific">Gemelliphila palaticanis</name>
    <dbReference type="NCBI Taxonomy" id="81950"/>
    <lineage>
        <taxon>Bacteria</taxon>
        <taxon>Bacillati</taxon>
        <taxon>Bacillota</taxon>
        <taxon>Bacilli</taxon>
        <taxon>Bacillales</taxon>
        <taxon>Gemellaceae</taxon>
        <taxon>Gemelliphila</taxon>
    </lineage>
</organism>
<accession>A0ABX2T0T4</accession>
<evidence type="ECO:0000313" key="1">
    <source>
        <dbReference type="EMBL" id="NYS47049.1"/>
    </source>
</evidence>
<dbReference type="RefSeq" id="WP_179940513.1">
    <property type="nucleotide sequence ID" value="NZ_JACBYF010000003.1"/>
</dbReference>
<dbReference type="InterPro" id="IPR036699">
    <property type="entry name" value="YehR-like_sf"/>
</dbReference>
<reference evidence="1 2" key="1">
    <citation type="submission" date="2020-07" db="EMBL/GenBank/DDBJ databases">
        <title>MOT database genomes.</title>
        <authorList>
            <person name="Joseph S."/>
            <person name="Aduse-Opoku J."/>
            <person name="Hashim A."/>
            <person name="Wade W."/>
            <person name="Curtis M."/>
        </authorList>
    </citation>
    <scope>NUCLEOTIDE SEQUENCE [LARGE SCALE GENOMIC DNA]</scope>
    <source>
        <strain evidence="1 2">CIP 106318</strain>
    </source>
</reference>
<dbReference type="PROSITE" id="PS51257">
    <property type="entry name" value="PROKAR_LIPOPROTEIN"/>
    <property type="match status" value="1"/>
</dbReference>
<keyword evidence="2" id="KW-1185">Reference proteome</keyword>
<protein>
    <submittedName>
        <fullName evidence="1">YehR family protein</fullName>
    </submittedName>
</protein>
<gene>
    <name evidence="1" type="ORF">HZY85_02430</name>
</gene>
<dbReference type="InterPro" id="IPR009736">
    <property type="entry name" value="DUF1307"/>
</dbReference>
<dbReference type="EMBL" id="JACBYF010000003">
    <property type="protein sequence ID" value="NYS47049.1"/>
    <property type="molecule type" value="Genomic_DNA"/>
</dbReference>
<evidence type="ECO:0000313" key="2">
    <source>
        <dbReference type="Proteomes" id="UP000531840"/>
    </source>
</evidence>
<comment type="caution">
    <text evidence="1">The sequence shown here is derived from an EMBL/GenBank/DDBJ whole genome shotgun (WGS) entry which is preliminary data.</text>
</comment>